<sequence length="126" mass="13931">MNIKNMVTIKSVKTILVVFALAVLAACANTAEDFAKAGDWTSVGYSDGVRGKPHRTAGDFKEYDGVNVNDYADGYLKGVQEYCNPNHAYQIGLSGSYYEGVCEGTADSQKFRMEWQRGWNDSQLNQ</sequence>
<evidence type="ECO:0000313" key="3">
    <source>
        <dbReference type="Proteomes" id="UP000252479"/>
    </source>
</evidence>
<dbReference type="RefSeq" id="WP_086961754.1">
    <property type="nucleotide sequence ID" value="NZ_AP018680.1"/>
</dbReference>
<gene>
    <name evidence="2" type="ORF">CIK83_02635</name>
</gene>
<comment type="caution">
    <text evidence="2">The sequence shown here is derived from an EMBL/GenBank/DDBJ whole genome shotgun (WGS) entry which is preliminary data.</text>
</comment>
<feature type="signal peptide" evidence="1">
    <location>
        <begin position="1"/>
        <end position="25"/>
    </location>
</feature>
<reference evidence="2 3" key="1">
    <citation type="journal article" date="2017" name="Elife">
        <title>Extensive horizontal gene transfer in cheese-associated bacteria.</title>
        <authorList>
            <person name="Bonham K.S."/>
            <person name="Wolfe B.E."/>
            <person name="Dutton R.J."/>
        </authorList>
    </citation>
    <scope>NUCLEOTIDE SEQUENCE [LARGE SCALE GENOMIC DNA]</scope>
    <source>
        <strain evidence="2 3">JB196</strain>
    </source>
</reference>
<proteinExistence type="predicted"/>
<keyword evidence="3" id="KW-1185">Reference proteome</keyword>
<dbReference type="Pfam" id="PF10973">
    <property type="entry name" value="DUF2799"/>
    <property type="match status" value="1"/>
</dbReference>
<accession>A0A368LL18</accession>
<dbReference type="InterPro" id="IPR021242">
    <property type="entry name" value="DUF2799"/>
</dbReference>
<keyword evidence="1" id="KW-0732">Signal</keyword>
<dbReference type="PROSITE" id="PS51257">
    <property type="entry name" value="PROKAR_LIPOPROTEIN"/>
    <property type="match status" value="1"/>
</dbReference>
<feature type="chain" id="PRO_5016875671" evidence="1">
    <location>
        <begin position="26"/>
        <end position="126"/>
    </location>
</feature>
<evidence type="ECO:0000313" key="2">
    <source>
        <dbReference type="EMBL" id="RCS72599.1"/>
    </source>
</evidence>
<dbReference type="OrthoDB" id="5917215at2"/>
<dbReference type="AlphaFoldDB" id="A0A368LL18"/>
<name>A0A368LL18_9VIBR</name>
<organism evidence="2 3">
    <name type="scientific">Vibrio casei</name>
    <dbReference type="NCBI Taxonomy" id="673372"/>
    <lineage>
        <taxon>Bacteria</taxon>
        <taxon>Pseudomonadati</taxon>
        <taxon>Pseudomonadota</taxon>
        <taxon>Gammaproteobacteria</taxon>
        <taxon>Vibrionales</taxon>
        <taxon>Vibrionaceae</taxon>
        <taxon>Vibrio</taxon>
    </lineage>
</organism>
<dbReference type="GeneID" id="303187794"/>
<protein>
    <submittedName>
        <fullName evidence="2">DUF2799 domain-containing protein</fullName>
    </submittedName>
</protein>
<dbReference type="EMBL" id="QPGL01000001">
    <property type="protein sequence ID" value="RCS72599.1"/>
    <property type="molecule type" value="Genomic_DNA"/>
</dbReference>
<dbReference type="Proteomes" id="UP000252479">
    <property type="component" value="Unassembled WGS sequence"/>
</dbReference>
<evidence type="ECO:0000256" key="1">
    <source>
        <dbReference type="SAM" id="SignalP"/>
    </source>
</evidence>